<gene>
    <name evidence="2" type="ORF">QCA50_001095</name>
</gene>
<dbReference type="EMBL" id="JASBNA010000001">
    <property type="protein sequence ID" value="KAK7696438.1"/>
    <property type="molecule type" value="Genomic_DNA"/>
</dbReference>
<protein>
    <submittedName>
        <fullName evidence="2">Uncharacterized protein</fullName>
    </submittedName>
</protein>
<evidence type="ECO:0000313" key="3">
    <source>
        <dbReference type="Proteomes" id="UP001385951"/>
    </source>
</evidence>
<dbReference type="AlphaFoldDB" id="A0AAW0GZ11"/>
<dbReference type="Gene3D" id="2.60.120.260">
    <property type="entry name" value="Galactose-binding domain-like"/>
    <property type="match status" value="2"/>
</dbReference>
<proteinExistence type="predicted"/>
<keyword evidence="3" id="KW-1185">Reference proteome</keyword>
<name>A0AAW0GZ11_9APHY</name>
<feature type="compositionally biased region" description="Low complexity" evidence="1">
    <location>
        <begin position="296"/>
        <end position="315"/>
    </location>
</feature>
<reference evidence="2 3" key="1">
    <citation type="submission" date="2022-09" db="EMBL/GenBank/DDBJ databases">
        <authorList>
            <person name="Palmer J.M."/>
        </authorList>
    </citation>
    <scope>NUCLEOTIDE SEQUENCE [LARGE SCALE GENOMIC DNA]</scope>
    <source>
        <strain evidence="2 3">DSM 7382</strain>
    </source>
</reference>
<accession>A0AAW0GZ11</accession>
<dbReference type="Proteomes" id="UP001385951">
    <property type="component" value="Unassembled WGS sequence"/>
</dbReference>
<evidence type="ECO:0000313" key="2">
    <source>
        <dbReference type="EMBL" id="KAK7696438.1"/>
    </source>
</evidence>
<comment type="caution">
    <text evidence="2">The sequence shown here is derived from an EMBL/GenBank/DDBJ whole genome shotgun (WGS) entry which is preliminary data.</text>
</comment>
<sequence>MDASAVNINVTVDDFDAIVNYADQSQWFTPDPSSADFDAKASPWWMGTFHKTESIGASFSFNFTGPAIYIYGQKGPDYGSFSVELDSNSQTLSAYATENGTAPVALFSTNSLSYSNHQLTIKNLGKQGQDGGGNAFMFDSLQNTVQVAPAGASVNNSTVQEDNSTLTYSGTWGSNKSGNFSGGGSSFTNGDGASVSLKFHGSTIWVFGDKKNDHGLYSAVLDNDTQQTFNGVSGCGGAFGMTCEQQQPCIKYFASNLDGSEHTLTITNMAGVNQSFFDLDSIVISVPSEYAPRNLSGSASSSSTGGAQPTTTGSGSQNNAAVALHVFNPLLLIFASLCLFTKRFH</sequence>
<evidence type="ECO:0000256" key="1">
    <source>
        <dbReference type="SAM" id="MobiDB-lite"/>
    </source>
</evidence>
<feature type="region of interest" description="Disordered" evidence="1">
    <location>
        <begin position="295"/>
        <end position="315"/>
    </location>
</feature>
<organism evidence="2 3">
    <name type="scientific">Cerrena zonata</name>
    <dbReference type="NCBI Taxonomy" id="2478898"/>
    <lineage>
        <taxon>Eukaryota</taxon>
        <taxon>Fungi</taxon>
        <taxon>Dikarya</taxon>
        <taxon>Basidiomycota</taxon>
        <taxon>Agaricomycotina</taxon>
        <taxon>Agaricomycetes</taxon>
        <taxon>Polyporales</taxon>
        <taxon>Cerrenaceae</taxon>
        <taxon>Cerrena</taxon>
    </lineage>
</organism>